<feature type="transmembrane region" description="Helical" evidence="1">
    <location>
        <begin position="127"/>
        <end position="150"/>
    </location>
</feature>
<dbReference type="OrthoDB" id="676979at2759"/>
<protein>
    <submittedName>
        <fullName evidence="2">Platelet glycoprotein V</fullName>
    </submittedName>
</protein>
<proteinExistence type="predicted"/>
<dbReference type="AlphaFoldDB" id="A0A9Q1CTC0"/>
<keyword evidence="3" id="KW-1185">Reference proteome</keyword>
<name>A0A9Q1CTC0_HOLLE</name>
<comment type="caution">
    <text evidence="2">The sequence shown here is derived from an EMBL/GenBank/DDBJ whole genome shotgun (WGS) entry which is preliminary data.</text>
</comment>
<gene>
    <name evidence="2" type="ORF">HOLleu_03177</name>
</gene>
<evidence type="ECO:0000313" key="2">
    <source>
        <dbReference type="EMBL" id="KAJ8050104.1"/>
    </source>
</evidence>
<reference evidence="2" key="1">
    <citation type="submission" date="2021-10" db="EMBL/GenBank/DDBJ databases">
        <title>Tropical sea cucumber genome reveals ecological adaptation and Cuvierian tubules defense mechanism.</title>
        <authorList>
            <person name="Chen T."/>
        </authorList>
    </citation>
    <scope>NUCLEOTIDE SEQUENCE</scope>
    <source>
        <strain evidence="2">Nanhai2018</strain>
        <tissue evidence="2">Muscle</tissue>
    </source>
</reference>
<keyword evidence="1" id="KW-1133">Transmembrane helix</keyword>
<evidence type="ECO:0000256" key="1">
    <source>
        <dbReference type="SAM" id="Phobius"/>
    </source>
</evidence>
<evidence type="ECO:0000313" key="3">
    <source>
        <dbReference type="Proteomes" id="UP001152320"/>
    </source>
</evidence>
<dbReference type="Proteomes" id="UP001152320">
    <property type="component" value="Chromosome 1"/>
</dbReference>
<dbReference type="InterPro" id="IPR032675">
    <property type="entry name" value="LRR_dom_sf"/>
</dbReference>
<dbReference type="EMBL" id="JAIZAY010000001">
    <property type="protein sequence ID" value="KAJ8050104.1"/>
    <property type="molecule type" value="Genomic_DNA"/>
</dbReference>
<sequence>MSGNKINTIPRQLFQHLKNIDILEIQFNRTQIFHPHVLYSAPPGPAPAIYGNPILCDCQAVPLLKWLILSAMPLTTFPSCQSPEELQNQSIYDAKLPKDCPYSTSVPASTEITPTSYRNPPNSDVTFMLMIGSLIVVLICIFSKIFCLACEAS</sequence>
<dbReference type="Gene3D" id="3.80.10.10">
    <property type="entry name" value="Ribonuclease Inhibitor"/>
    <property type="match status" value="1"/>
</dbReference>
<keyword evidence="1" id="KW-0812">Transmembrane</keyword>
<keyword evidence="1" id="KW-0472">Membrane</keyword>
<dbReference type="SUPFAM" id="SSF52058">
    <property type="entry name" value="L domain-like"/>
    <property type="match status" value="1"/>
</dbReference>
<organism evidence="2 3">
    <name type="scientific">Holothuria leucospilota</name>
    <name type="common">Black long sea cucumber</name>
    <name type="synonym">Mertensiothuria leucospilota</name>
    <dbReference type="NCBI Taxonomy" id="206669"/>
    <lineage>
        <taxon>Eukaryota</taxon>
        <taxon>Metazoa</taxon>
        <taxon>Echinodermata</taxon>
        <taxon>Eleutherozoa</taxon>
        <taxon>Echinozoa</taxon>
        <taxon>Holothuroidea</taxon>
        <taxon>Aspidochirotacea</taxon>
        <taxon>Aspidochirotida</taxon>
        <taxon>Holothuriidae</taxon>
        <taxon>Holothuria</taxon>
    </lineage>
</organism>
<accession>A0A9Q1CTC0</accession>